<organism evidence="1 4">
    <name type="scientific">Puccinia graminis f. sp. tritici</name>
    <dbReference type="NCBI Taxonomy" id="56615"/>
    <lineage>
        <taxon>Eukaryota</taxon>
        <taxon>Fungi</taxon>
        <taxon>Dikarya</taxon>
        <taxon>Basidiomycota</taxon>
        <taxon>Pucciniomycotina</taxon>
        <taxon>Pucciniomycetes</taxon>
        <taxon>Pucciniales</taxon>
        <taxon>Pucciniaceae</taxon>
        <taxon>Puccinia</taxon>
    </lineage>
</organism>
<evidence type="ECO:0000313" key="1">
    <source>
        <dbReference type="EMBL" id="KAA1097192.1"/>
    </source>
</evidence>
<sequence>MRLVRSKLEVSSGGRATNIVAAPSKSKPKFYFELVLAIARLLGQYNMTCPRPAFGILVTEILLHGPTARSTLNAKHIRRTLQLELSIRKVGMTLTAMKKKELLSSSEDNSGRWNGFRRISNQHVSCALCLILIGLS</sequence>
<dbReference type="EMBL" id="VDEP01000350">
    <property type="protein sequence ID" value="KAA1097192.1"/>
    <property type="molecule type" value="Genomic_DNA"/>
</dbReference>
<evidence type="ECO:0000313" key="4">
    <source>
        <dbReference type="Proteomes" id="UP000325313"/>
    </source>
</evidence>
<name>A0A5B0P8X5_PUCGR</name>
<reference evidence="3 4" key="1">
    <citation type="submission" date="2019-05" db="EMBL/GenBank/DDBJ databases">
        <title>Emergence of the Ug99 lineage of the wheat stem rust pathogen through somatic hybridization.</title>
        <authorList>
            <person name="Li F."/>
            <person name="Upadhyaya N.M."/>
            <person name="Sperschneider J."/>
            <person name="Matny O."/>
            <person name="Nguyen-Phuc H."/>
            <person name="Mago R."/>
            <person name="Raley C."/>
            <person name="Miller M.E."/>
            <person name="Silverstein K.A.T."/>
            <person name="Henningsen E."/>
            <person name="Hirsch C.D."/>
            <person name="Visser B."/>
            <person name="Pretorius Z.A."/>
            <person name="Steffenson B.J."/>
            <person name="Schwessinger B."/>
            <person name="Dodds P.N."/>
            <person name="Figueroa M."/>
        </authorList>
    </citation>
    <scope>NUCLEOTIDE SEQUENCE [LARGE SCALE GENOMIC DNA]</scope>
    <source>
        <strain evidence="2">21-0</strain>
        <strain evidence="1 4">Ug99</strain>
    </source>
</reference>
<dbReference type="EMBL" id="VSWC01000040">
    <property type="protein sequence ID" value="KAA1105561.1"/>
    <property type="molecule type" value="Genomic_DNA"/>
</dbReference>
<dbReference type="Proteomes" id="UP000324748">
    <property type="component" value="Unassembled WGS sequence"/>
</dbReference>
<proteinExistence type="predicted"/>
<dbReference type="Proteomes" id="UP000325313">
    <property type="component" value="Unassembled WGS sequence"/>
</dbReference>
<accession>A0A5B0P8X5</accession>
<evidence type="ECO:0000313" key="3">
    <source>
        <dbReference type="Proteomes" id="UP000324748"/>
    </source>
</evidence>
<gene>
    <name evidence="2" type="ORF">PGT21_011857</name>
    <name evidence="1" type="ORF">PGTUg99_009911</name>
</gene>
<keyword evidence="3" id="KW-1185">Reference proteome</keyword>
<evidence type="ECO:0000313" key="2">
    <source>
        <dbReference type="EMBL" id="KAA1105561.1"/>
    </source>
</evidence>
<dbReference type="AlphaFoldDB" id="A0A5B0P8X5"/>
<comment type="caution">
    <text evidence="1">The sequence shown here is derived from an EMBL/GenBank/DDBJ whole genome shotgun (WGS) entry which is preliminary data.</text>
</comment>
<protein>
    <submittedName>
        <fullName evidence="1">Uncharacterized protein</fullName>
    </submittedName>
</protein>